<feature type="compositionally biased region" description="Low complexity" evidence="1">
    <location>
        <begin position="42"/>
        <end position="51"/>
    </location>
</feature>
<organism evidence="3 4">
    <name type="scientific">Streptomyces niveus</name>
    <name type="common">Streptomyces spheroides</name>
    <dbReference type="NCBI Taxonomy" id="193462"/>
    <lineage>
        <taxon>Bacteria</taxon>
        <taxon>Bacillati</taxon>
        <taxon>Actinomycetota</taxon>
        <taxon>Actinomycetes</taxon>
        <taxon>Kitasatosporales</taxon>
        <taxon>Streptomycetaceae</taxon>
        <taxon>Streptomyces</taxon>
    </lineage>
</organism>
<dbReference type="Proteomes" id="UP000189677">
    <property type="component" value="Chromosome"/>
</dbReference>
<evidence type="ECO:0000313" key="3">
    <source>
        <dbReference type="EMBL" id="AQU66773.1"/>
    </source>
</evidence>
<feature type="region of interest" description="Disordered" evidence="1">
    <location>
        <begin position="34"/>
        <end position="66"/>
    </location>
</feature>
<dbReference type="OrthoDB" id="4334774at2"/>
<evidence type="ECO:0000256" key="2">
    <source>
        <dbReference type="SAM" id="SignalP"/>
    </source>
</evidence>
<reference evidence="3 4" key="1">
    <citation type="submission" date="2016-11" db="EMBL/GenBank/DDBJ databases">
        <title>Complete genome sequence of Streptomyces niveus SCSIO 3406.</title>
        <authorList>
            <person name="Zhu Q."/>
            <person name="Cheng W."/>
            <person name="Song Y."/>
            <person name="Li Q."/>
            <person name="Ju J."/>
        </authorList>
    </citation>
    <scope>NUCLEOTIDE SEQUENCE [LARGE SCALE GENOMIC DNA]</scope>
    <source>
        <strain evidence="3 4">SCSIO 3406</strain>
    </source>
</reference>
<dbReference type="EMBL" id="CP018047">
    <property type="protein sequence ID" value="AQU66773.1"/>
    <property type="molecule type" value="Genomic_DNA"/>
</dbReference>
<protein>
    <recommendedName>
        <fullName evidence="5">DUF4352 domain-containing protein</fullName>
    </recommendedName>
</protein>
<dbReference type="KEGG" id="snw:BBN63_11475"/>
<feature type="signal peptide" evidence="2">
    <location>
        <begin position="1"/>
        <end position="27"/>
    </location>
</feature>
<evidence type="ECO:0000256" key="1">
    <source>
        <dbReference type="SAM" id="MobiDB-lite"/>
    </source>
</evidence>
<feature type="chain" id="PRO_5012911365" description="DUF4352 domain-containing protein" evidence="2">
    <location>
        <begin position="28"/>
        <end position="197"/>
    </location>
</feature>
<dbReference type="PROSITE" id="PS51257">
    <property type="entry name" value="PROKAR_LIPOPROTEIN"/>
    <property type="match status" value="1"/>
</dbReference>
<dbReference type="RefSeq" id="WP_078075314.1">
    <property type="nucleotide sequence ID" value="NZ_CP018047.1"/>
</dbReference>
<gene>
    <name evidence="3" type="ORF">BBN63_11475</name>
</gene>
<evidence type="ECO:0000313" key="4">
    <source>
        <dbReference type="Proteomes" id="UP000189677"/>
    </source>
</evidence>
<accession>A0A1U9QRZ1</accession>
<proteinExistence type="predicted"/>
<keyword evidence="4" id="KW-1185">Reference proteome</keyword>
<evidence type="ECO:0008006" key="5">
    <source>
        <dbReference type="Google" id="ProtNLM"/>
    </source>
</evidence>
<dbReference type="AlphaFoldDB" id="A0A1U9QRZ1"/>
<keyword evidence="2" id="KW-0732">Signal</keyword>
<sequence>MNMRHGTKARRAAGSVLAAVALTVSLAACGGGDGGGDDDAGKSSSSSAPAADKTEDGGGNTVPDTSQTLATVNGSDGFQVIIHTAARDDGGFLTVTGTIKNTGDKKVGVPTEWNGRETQVQRTGRSLAGFTLVDKAEKKRYYVLRDTDANPLTTTGIGLVDGGASEAFFAQFPAPPDGTTQVDLQMPTMPTATIEIS</sequence>
<name>A0A1U9QRZ1_STRNV</name>